<evidence type="ECO:0000313" key="3">
    <source>
        <dbReference type="EMBL" id="TPG12732.1"/>
    </source>
</evidence>
<feature type="signal peptide" evidence="2">
    <location>
        <begin position="1"/>
        <end position="22"/>
    </location>
</feature>
<feature type="transmembrane region" description="Helical" evidence="1">
    <location>
        <begin position="49"/>
        <end position="72"/>
    </location>
</feature>
<evidence type="ECO:0000256" key="1">
    <source>
        <dbReference type="SAM" id="Phobius"/>
    </source>
</evidence>
<proteinExistence type="predicted"/>
<keyword evidence="1" id="KW-0812">Transmembrane</keyword>
<keyword evidence="1" id="KW-0472">Membrane</keyword>
<evidence type="ECO:0000313" key="4">
    <source>
        <dbReference type="Proteomes" id="UP000318413"/>
    </source>
</evidence>
<sequence>MRLGTYFAAAAAATMAVAPAMAAPVNPASSLSISKSVRTGSTSAKKNDLTSGGVIVAIVAAAAVIAGIIIVADSKDTPTSR</sequence>
<dbReference type="AlphaFoldDB" id="A0A502CJ33"/>
<name>A0A502CJ33_9SPHN</name>
<keyword evidence="4" id="KW-1185">Reference proteome</keyword>
<evidence type="ECO:0000256" key="2">
    <source>
        <dbReference type="SAM" id="SignalP"/>
    </source>
</evidence>
<organism evidence="3 4">
    <name type="scientific">Sphingomonas oligophenolica</name>
    <dbReference type="NCBI Taxonomy" id="301154"/>
    <lineage>
        <taxon>Bacteria</taxon>
        <taxon>Pseudomonadati</taxon>
        <taxon>Pseudomonadota</taxon>
        <taxon>Alphaproteobacteria</taxon>
        <taxon>Sphingomonadales</taxon>
        <taxon>Sphingomonadaceae</taxon>
        <taxon>Sphingomonas</taxon>
    </lineage>
</organism>
<dbReference type="Proteomes" id="UP000318413">
    <property type="component" value="Unassembled WGS sequence"/>
</dbReference>
<comment type="caution">
    <text evidence="3">The sequence shown here is derived from an EMBL/GenBank/DDBJ whole genome shotgun (WGS) entry which is preliminary data.</text>
</comment>
<accession>A0A502CJ33</accession>
<gene>
    <name evidence="3" type="ORF">EAH84_08140</name>
</gene>
<keyword evidence="1" id="KW-1133">Transmembrane helix</keyword>
<keyword evidence="2" id="KW-0732">Signal</keyword>
<dbReference type="EMBL" id="RCZK01000005">
    <property type="protein sequence ID" value="TPG12732.1"/>
    <property type="molecule type" value="Genomic_DNA"/>
</dbReference>
<feature type="chain" id="PRO_5021392721" evidence="2">
    <location>
        <begin position="23"/>
        <end position="81"/>
    </location>
</feature>
<protein>
    <submittedName>
        <fullName evidence="3">Uncharacterized protein</fullName>
    </submittedName>
</protein>
<reference evidence="3 4" key="1">
    <citation type="journal article" date="2019" name="Environ. Microbiol.">
        <title>Species interactions and distinct microbial communities in high Arctic permafrost affected cryosols are associated with the CH4 and CO2 gas fluxes.</title>
        <authorList>
            <person name="Altshuler I."/>
            <person name="Hamel J."/>
            <person name="Turney S."/>
            <person name="Magnuson E."/>
            <person name="Levesque R."/>
            <person name="Greer C."/>
            <person name="Whyte L.G."/>
        </authorList>
    </citation>
    <scope>NUCLEOTIDE SEQUENCE [LARGE SCALE GENOMIC DNA]</scope>
    <source>
        <strain evidence="3 4">S5.1</strain>
    </source>
</reference>